<dbReference type="PANTHER" id="PTHR11575">
    <property type="entry name" value="5'-NUCLEOTIDASE-RELATED"/>
    <property type="match status" value="1"/>
</dbReference>
<dbReference type="RefSeq" id="WP_331848985.1">
    <property type="nucleotide sequence ID" value="NZ_JAZHPZ010000019.1"/>
</dbReference>
<dbReference type="PANTHER" id="PTHR11575:SF23">
    <property type="entry name" value="5-NUCLEOTIDASE FAMILY PROTEIN"/>
    <property type="match status" value="1"/>
</dbReference>
<sequence>MQPETDQETLTIVFTNDLHSHFGAMGRIAAMVDNQRAQPHTSVLLLDIGDHMDRAAVETEGTMGQANVDVLNLTGYDAITIGNNEGLTFTPELLGRAYAGLACPVICGNIRETATGQPPEWMKEHLIIRRGGLTIGLVGATASYPAFYRLLGLEALDPKVAIAASVRKLREQADLIVVLSHLGLPMDRELAETVPGIDLIIGGHTHHLLEEPLFVGTTAITAAGKFGRYLGTVTVRKDPASGKPVIAGGRCIPVEAGAESSSVVNAIAIHRKAAKRRLNRTVAVTERELPVRYDAESAFGNLLAQAVRRYTGSELAIVNSGQLLADLPAGEISEGMLHERCPSPINPCRMALSGEDILYSLEESLLVDINTKAISGFGFRGKVLGGICVDGMEIVHDPAGRPFHKIIRASVQGVPISPEKTYIVGTLDMFTFGIGYERLKNGEDLQYLLPDFIRDLLKTELQTAGAVENCFLPRWKIDRV</sequence>
<dbReference type="SUPFAM" id="SSF55816">
    <property type="entry name" value="5'-nucleotidase (syn. UDP-sugar hydrolase), C-terminal domain"/>
    <property type="match status" value="1"/>
</dbReference>
<gene>
    <name evidence="5" type="ORF">V3851_24005</name>
</gene>
<accession>A0ABU7VZE2</accession>
<protein>
    <submittedName>
        <fullName evidence="5">Bifunctional UDP-sugar hydrolase/5'-nucleotidase</fullName>
    </submittedName>
</protein>
<keyword evidence="2" id="KW-0547">Nucleotide-binding</keyword>
<dbReference type="InterPro" id="IPR029052">
    <property type="entry name" value="Metallo-depent_PP-like"/>
</dbReference>
<keyword evidence="1" id="KW-0732">Signal</keyword>
<dbReference type="Proteomes" id="UP001306950">
    <property type="component" value="Unassembled WGS sequence"/>
</dbReference>
<dbReference type="Pfam" id="PF02872">
    <property type="entry name" value="5_nucleotid_C"/>
    <property type="match status" value="1"/>
</dbReference>
<name>A0ABU7VZE2_9BACL</name>
<keyword evidence="2 5" id="KW-0378">Hydrolase</keyword>
<dbReference type="PRINTS" id="PR01607">
    <property type="entry name" value="APYRASEFAMLY"/>
</dbReference>
<dbReference type="Pfam" id="PF00149">
    <property type="entry name" value="Metallophos"/>
    <property type="match status" value="1"/>
</dbReference>
<feature type="domain" description="5'-Nucleotidase C-terminal" evidence="4">
    <location>
        <begin position="288"/>
        <end position="428"/>
    </location>
</feature>
<dbReference type="SUPFAM" id="SSF56300">
    <property type="entry name" value="Metallo-dependent phosphatases"/>
    <property type="match status" value="1"/>
</dbReference>
<proteinExistence type="inferred from homology"/>
<evidence type="ECO:0000259" key="3">
    <source>
        <dbReference type="Pfam" id="PF00149"/>
    </source>
</evidence>
<dbReference type="Gene3D" id="3.60.21.10">
    <property type="match status" value="1"/>
</dbReference>
<dbReference type="InterPro" id="IPR008334">
    <property type="entry name" value="5'-Nucleotdase_C"/>
</dbReference>
<reference evidence="5 6" key="1">
    <citation type="submission" date="2024-02" db="EMBL/GenBank/DDBJ databases">
        <title>A nitrogen-fixing paenibacillus bacterium.</title>
        <authorList>
            <person name="Zhang W.L."/>
            <person name="Chen S.F."/>
        </authorList>
    </citation>
    <scope>NUCLEOTIDE SEQUENCE [LARGE SCALE GENOMIC DNA]</scope>
    <source>
        <strain evidence="5 6">M1</strain>
    </source>
</reference>
<dbReference type="InterPro" id="IPR004843">
    <property type="entry name" value="Calcineurin-like_PHP"/>
</dbReference>
<dbReference type="InterPro" id="IPR006179">
    <property type="entry name" value="5_nucleotidase/apyrase"/>
</dbReference>
<feature type="domain" description="Calcineurin-like phosphoesterase" evidence="3">
    <location>
        <begin position="11"/>
        <end position="207"/>
    </location>
</feature>
<dbReference type="InterPro" id="IPR036907">
    <property type="entry name" value="5'-Nucleotdase_C_sf"/>
</dbReference>
<comment type="caution">
    <text evidence="5">The sequence shown here is derived from an EMBL/GenBank/DDBJ whole genome shotgun (WGS) entry which is preliminary data.</text>
</comment>
<evidence type="ECO:0000256" key="2">
    <source>
        <dbReference type="RuleBase" id="RU362119"/>
    </source>
</evidence>
<dbReference type="GO" id="GO:0016787">
    <property type="term" value="F:hydrolase activity"/>
    <property type="evidence" value="ECO:0007669"/>
    <property type="project" value="UniProtKB-KW"/>
</dbReference>
<evidence type="ECO:0000313" key="6">
    <source>
        <dbReference type="Proteomes" id="UP001306950"/>
    </source>
</evidence>
<dbReference type="Gene3D" id="3.90.780.10">
    <property type="entry name" value="5'-Nucleotidase, C-terminal domain"/>
    <property type="match status" value="1"/>
</dbReference>
<evidence type="ECO:0000256" key="1">
    <source>
        <dbReference type="ARBA" id="ARBA00022729"/>
    </source>
</evidence>
<dbReference type="EMBL" id="JAZHPZ010000019">
    <property type="protein sequence ID" value="MEF2968865.1"/>
    <property type="molecule type" value="Genomic_DNA"/>
</dbReference>
<evidence type="ECO:0000313" key="5">
    <source>
        <dbReference type="EMBL" id="MEF2968865.1"/>
    </source>
</evidence>
<keyword evidence="6" id="KW-1185">Reference proteome</keyword>
<comment type="similarity">
    <text evidence="2">Belongs to the 5'-nucleotidase family.</text>
</comment>
<dbReference type="CDD" id="cd00845">
    <property type="entry name" value="MPP_UshA_N_like"/>
    <property type="match status" value="1"/>
</dbReference>
<evidence type="ECO:0000259" key="4">
    <source>
        <dbReference type="Pfam" id="PF02872"/>
    </source>
</evidence>
<organism evidence="5 6">
    <name type="scientific">Paenibacillus haidiansis</name>
    <dbReference type="NCBI Taxonomy" id="1574488"/>
    <lineage>
        <taxon>Bacteria</taxon>
        <taxon>Bacillati</taxon>
        <taxon>Bacillota</taxon>
        <taxon>Bacilli</taxon>
        <taxon>Bacillales</taxon>
        <taxon>Paenibacillaceae</taxon>
        <taxon>Paenibacillus</taxon>
    </lineage>
</organism>